<protein>
    <recommendedName>
        <fullName evidence="1">Double jelly roll-like domain-containing protein</fullName>
    </recommendedName>
</protein>
<reference evidence="2 3" key="1">
    <citation type="journal article" date="2023" name="Insect Mol. Biol.">
        <title>Genome sequencing provides insights into the evolution of gene families encoding plant cell wall-degrading enzymes in longhorned beetles.</title>
        <authorList>
            <person name="Shin N.R."/>
            <person name="Okamura Y."/>
            <person name="Kirsch R."/>
            <person name="Pauchet Y."/>
        </authorList>
    </citation>
    <scope>NUCLEOTIDE SEQUENCE [LARGE SCALE GENOMIC DNA]</scope>
    <source>
        <strain evidence="2">EAD_L_NR</strain>
    </source>
</reference>
<evidence type="ECO:0000313" key="2">
    <source>
        <dbReference type="EMBL" id="KAJ8915518.1"/>
    </source>
</evidence>
<dbReference type="PANTHER" id="PTHR36159">
    <property type="entry name" value="PROTEIN CBG23766"/>
    <property type="match status" value="1"/>
</dbReference>
<sequence>MVIRYNKSEGSSSRHYISDNVKHPISSMPTIKPLTTKVIVKIDILNVNAGIYFDDAVTSAEKHTHQAYASTSLNNNDEIRIPIQQQDLYTLPNESSLYIEGILLKTDNTPSRTAKFVNNGVMLLFDEIRYEIGGYVIDRIRNPGLTSIIKGYVSFNKNAAQFLQNSGWFLNNNEQSNIVDDNGKFNVVIDLSTIFGFCEDYRKIILNMRQELVLIRSNSDTNAIINSTENESVKVVLNKILWKMPHISVSDVERLKLVGYVARNVELEAAFRGIARVSSPTRDSTSYLEY</sequence>
<dbReference type="InterPro" id="IPR049512">
    <property type="entry name" value="DJR-like_dom"/>
</dbReference>
<organism evidence="2 3">
    <name type="scientific">Exocentrus adspersus</name>
    <dbReference type="NCBI Taxonomy" id="1586481"/>
    <lineage>
        <taxon>Eukaryota</taxon>
        <taxon>Metazoa</taxon>
        <taxon>Ecdysozoa</taxon>
        <taxon>Arthropoda</taxon>
        <taxon>Hexapoda</taxon>
        <taxon>Insecta</taxon>
        <taxon>Pterygota</taxon>
        <taxon>Neoptera</taxon>
        <taxon>Endopterygota</taxon>
        <taxon>Coleoptera</taxon>
        <taxon>Polyphaga</taxon>
        <taxon>Cucujiformia</taxon>
        <taxon>Chrysomeloidea</taxon>
        <taxon>Cerambycidae</taxon>
        <taxon>Lamiinae</taxon>
        <taxon>Acanthocinini</taxon>
        <taxon>Exocentrus</taxon>
    </lineage>
</organism>
<evidence type="ECO:0000259" key="1">
    <source>
        <dbReference type="Pfam" id="PF21738"/>
    </source>
</evidence>
<accession>A0AAV8VMS1</accession>
<proteinExistence type="predicted"/>
<name>A0AAV8VMS1_9CUCU</name>
<keyword evidence="3" id="KW-1185">Reference proteome</keyword>
<feature type="domain" description="Double jelly roll-like" evidence="1">
    <location>
        <begin position="116"/>
        <end position="285"/>
    </location>
</feature>
<dbReference type="AlphaFoldDB" id="A0AAV8VMS1"/>
<dbReference type="PANTHER" id="PTHR36159:SF1">
    <property type="entry name" value="RETROVIRUS-RELATED POL POLYPROTEIN FROM TRANSPOSON 412-LIKE PROTEIN"/>
    <property type="match status" value="1"/>
</dbReference>
<evidence type="ECO:0000313" key="3">
    <source>
        <dbReference type="Proteomes" id="UP001159042"/>
    </source>
</evidence>
<gene>
    <name evidence="2" type="ORF">NQ315_012399</name>
</gene>
<comment type="caution">
    <text evidence="2">The sequence shown here is derived from an EMBL/GenBank/DDBJ whole genome shotgun (WGS) entry which is preliminary data.</text>
</comment>
<dbReference type="EMBL" id="JANEYG010000052">
    <property type="protein sequence ID" value="KAJ8915518.1"/>
    <property type="molecule type" value="Genomic_DNA"/>
</dbReference>
<dbReference type="Proteomes" id="UP001159042">
    <property type="component" value="Unassembled WGS sequence"/>
</dbReference>
<dbReference type="Pfam" id="PF21738">
    <property type="entry name" value="DJR-like_dom"/>
    <property type="match status" value="1"/>
</dbReference>